<dbReference type="AlphaFoldDB" id="M0AJC9"/>
<dbReference type="GO" id="GO:0030246">
    <property type="term" value="F:carbohydrate binding"/>
    <property type="evidence" value="ECO:0007669"/>
    <property type="project" value="InterPro"/>
</dbReference>
<dbReference type="EMBL" id="AOIO01000038">
    <property type="protein sequence ID" value="ELY98629.1"/>
    <property type="molecule type" value="Genomic_DNA"/>
</dbReference>
<reference evidence="2 3" key="1">
    <citation type="journal article" date="2014" name="PLoS Genet.">
        <title>Phylogenetically driven sequencing of extremely halophilic archaea reveals strategies for static and dynamic osmo-response.</title>
        <authorList>
            <person name="Becker E.A."/>
            <person name="Seitzer P.M."/>
            <person name="Tritt A."/>
            <person name="Larsen D."/>
            <person name="Krusor M."/>
            <person name="Yao A.I."/>
            <person name="Wu D."/>
            <person name="Madern D."/>
            <person name="Eisen J.A."/>
            <person name="Darling A.E."/>
            <person name="Facciotti M.T."/>
        </authorList>
    </citation>
    <scope>NUCLEOTIDE SEQUENCE [LARGE SCALE GENOMIC DNA]</scope>
    <source>
        <strain evidence="2 3">DSM 12278</strain>
    </source>
</reference>
<accession>M0AJC9</accession>
<evidence type="ECO:0008006" key="4">
    <source>
        <dbReference type="Google" id="ProtNLM"/>
    </source>
</evidence>
<keyword evidence="1" id="KW-1133">Transmembrane helix</keyword>
<sequence>MLVGALTLGGIGSVAAGDRVAIISTDPATVTAQSGDEFTVDVLLYGEGSHDGSGASSVTLAAQYHPEYLEITDVERGPWLEQDDETDVYANQTLAHEQGTALSTQWRDPVAGGATGMARIATLTVSVAPDAPPGETAIAFGESEVELATDWPMPVVGESATVVIDGGETQLESFDHPDVDSLSADANATTVDENSDADTTTVPLDALSNSVPGLAVVSGIAIVVGCAALAVRTLRSD</sequence>
<gene>
    <name evidence="2" type="ORF">C481_16922</name>
</gene>
<proteinExistence type="predicted"/>
<dbReference type="Proteomes" id="UP000011554">
    <property type="component" value="Unassembled WGS sequence"/>
</dbReference>
<dbReference type="InterPro" id="IPR008965">
    <property type="entry name" value="CBM2/CBM3_carb-bd_dom_sf"/>
</dbReference>
<dbReference type="PATRIC" id="fig|29540.5.peg.3448"/>
<dbReference type="Gene3D" id="2.60.40.680">
    <property type="match status" value="1"/>
</dbReference>
<keyword evidence="3" id="KW-1185">Reference proteome</keyword>
<dbReference type="STRING" id="29540.C481_16922"/>
<keyword evidence="1" id="KW-0472">Membrane</keyword>
<organism evidence="2 3">
    <name type="scientific">Natrialba asiatica (strain ATCC 700177 / DSM 12278 / JCM 9576 / FERM P-10747 / NBRC 102637 / 172P1)</name>
    <dbReference type="NCBI Taxonomy" id="29540"/>
    <lineage>
        <taxon>Archaea</taxon>
        <taxon>Methanobacteriati</taxon>
        <taxon>Methanobacteriota</taxon>
        <taxon>Stenosarchaea group</taxon>
        <taxon>Halobacteria</taxon>
        <taxon>Halobacteriales</taxon>
        <taxon>Natrialbaceae</taxon>
        <taxon>Natrialba</taxon>
    </lineage>
</organism>
<evidence type="ECO:0000313" key="3">
    <source>
        <dbReference type="Proteomes" id="UP000011554"/>
    </source>
</evidence>
<evidence type="ECO:0000256" key="1">
    <source>
        <dbReference type="SAM" id="Phobius"/>
    </source>
</evidence>
<feature type="transmembrane region" description="Helical" evidence="1">
    <location>
        <begin position="211"/>
        <end position="231"/>
    </location>
</feature>
<keyword evidence="1" id="KW-0812">Transmembrane</keyword>
<dbReference type="OrthoDB" id="157640at2157"/>
<evidence type="ECO:0000313" key="2">
    <source>
        <dbReference type="EMBL" id="ELY98629.1"/>
    </source>
</evidence>
<dbReference type="eggNOG" id="arCOG06150">
    <property type="taxonomic scope" value="Archaea"/>
</dbReference>
<comment type="caution">
    <text evidence="2">The sequence shown here is derived from an EMBL/GenBank/DDBJ whole genome shotgun (WGS) entry which is preliminary data.</text>
</comment>
<name>M0AJC9_NATA1</name>
<protein>
    <recommendedName>
        <fullName evidence="4">Cohesin domain-containing protein</fullName>
    </recommendedName>
</protein>
<dbReference type="SUPFAM" id="SSF49384">
    <property type="entry name" value="Carbohydrate-binding domain"/>
    <property type="match status" value="1"/>
</dbReference>